<keyword evidence="2" id="KW-1133">Transmembrane helix</keyword>
<keyword evidence="2" id="KW-0812">Transmembrane</keyword>
<dbReference type="OrthoDB" id="4955265at2"/>
<reference evidence="4 5" key="1">
    <citation type="submission" date="2019-07" db="EMBL/GenBank/DDBJ databases">
        <title>Diversity of Bacteria from Kongsfjorden, Arctic.</title>
        <authorList>
            <person name="Yu Y."/>
        </authorList>
    </citation>
    <scope>NUCLEOTIDE SEQUENCE [LARGE SCALE GENOMIC DNA]</scope>
    <source>
        <strain evidence="4 5">SM1928</strain>
    </source>
</reference>
<sequence>MRRKGVWASGLAGVLLLGAVPAFGADGEPSGWLELDAGPAGQVHHLTPGGSADWAIGIRAPGEAAGTLEIWLEPGANDDAGLRKYLSVELRACDQPWSGGMCPGGHRSLLAPTELNRAEGLRMNLMEPGWAVTRGQYVLVTAWLAKDVPQEMRGSRMKIVVGVRGSGDGASGDGASGSVPAQPTGPPSSILAETGARLGGFALLGFLAVAAGFGLSRLRGAGP</sequence>
<evidence type="ECO:0000256" key="3">
    <source>
        <dbReference type="SAM" id="SignalP"/>
    </source>
</evidence>
<comment type="caution">
    <text evidence="4">The sequence shown here is derived from an EMBL/GenBank/DDBJ whole genome shotgun (WGS) entry which is preliminary data.</text>
</comment>
<protein>
    <recommendedName>
        <fullName evidence="6">Cell wall protein</fullName>
    </recommendedName>
</protein>
<evidence type="ECO:0000256" key="2">
    <source>
        <dbReference type="SAM" id="Phobius"/>
    </source>
</evidence>
<feature type="signal peptide" evidence="3">
    <location>
        <begin position="1"/>
        <end position="24"/>
    </location>
</feature>
<keyword evidence="3" id="KW-0732">Signal</keyword>
<feature type="transmembrane region" description="Helical" evidence="2">
    <location>
        <begin position="198"/>
        <end position="218"/>
    </location>
</feature>
<dbReference type="RefSeq" id="WP_144652740.1">
    <property type="nucleotide sequence ID" value="NZ_VNFK01000019.1"/>
</dbReference>
<dbReference type="AlphaFoldDB" id="A0A558GQY9"/>
<proteinExistence type="predicted"/>
<organism evidence="4 5">
    <name type="scientific">Paenarthrobacter nitroguajacolicus</name>
    <name type="common">Arthrobacter nitroguajacolicus</name>
    <dbReference type="NCBI Taxonomy" id="211146"/>
    <lineage>
        <taxon>Bacteria</taxon>
        <taxon>Bacillati</taxon>
        <taxon>Actinomycetota</taxon>
        <taxon>Actinomycetes</taxon>
        <taxon>Micrococcales</taxon>
        <taxon>Micrococcaceae</taxon>
        <taxon>Paenarthrobacter</taxon>
    </lineage>
</organism>
<accession>A0A558GQY9</accession>
<keyword evidence="2" id="KW-0472">Membrane</keyword>
<evidence type="ECO:0000313" key="5">
    <source>
        <dbReference type="Proteomes" id="UP000316500"/>
    </source>
</evidence>
<feature type="region of interest" description="Disordered" evidence="1">
    <location>
        <begin position="169"/>
        <end position="191"/>
    </location>
</feature>
<evidence type="ECO:0008006" key="6">
    <source>
        <dbReference type="Google" id="ProtNLM"/>
    </source>
</evidence>
<evidence type="ECO:0000313" key="4">
    <source>
        <dbReference type="EMBL" id="TVU59302.1"/>
    </source>
</evidence>
<dbReference type="Proteomes" id="UP000316500">
    <property type="component" value="Unassembled WGS sequence"/>
</dbReference>
<name>A0A558GQY9_PAENT</name>
<dbReference type="EMBL" id="VNFK01000019">
    <property type="protein sequence ID" value="TVU59302.1"/>
    <property type="molecule type" value="Genomic_DNA"/>
</dbReference>
<feature type="chain" id="PRO_5021985964" description="Cell wall protein" evidence="3">
    <location>
        <begin position="25"/>
        <end position="223"/>
    </location>
</feature>
<gene>
    <name evidence="4" type="ORF">FQP90_19600</name>
</gene>
<evidence type="ECO:0000256" key="1">
    <source>
        <dbReference type="SAM" id="MobiDB-lite"/>
    </source>
</evidence>